<feature type="domain" description="SLBB" evidence="17">
    <location>
        <begin position="139"/>
        <end position="228"/>
    </location>
</feature>
<evidence type="ECO:0000256" key="1">
    <source>
        <dbReference type="ARBA" id="ARBA00004571"/>
    </source>
</evidence>
<dbReference type="InterPro" id="IPR054765">
    <property type="entry name" value="SLBB_dom"/>
</dbReference>
<keyword evidence="7" id="KW-0732">Signal</keyword>
<feature type="domain" description="Soluble ligand binding" evidence="16">
    <location>
        <begin position="369"/>
        <end position="422"/>
    </location>
</feature>
<keyword evidence="6" id="KW-0812">Transmembrane</keyword>
<evidence type="ECO:0000256" key="8">
    <source>
        <dbReference type="ARBA" id="ARBA00023047"/>
    </source>
</evidence>
<dbReference type="PANTHER" id="PTHR33619:SF3">
    <property type="entry name" value="POLYSACCHARIDE EXPORT PROTEIN GFCE-RELATED"/>
    <property type="match status" value="1"/>
</dbReference>
<dbReference type="SUPFAM" id="SSF142984">
    <property type="entry name" value="Nqo1 middle domain-like"/>
    <property type="match status" value="1"/>
</dbReference>
<organism evidence="18 19">
    <name type="scientific">Planktothrix serta PCC 8927</name>
    <dbReference type="NCBI Taxonomy" id="671068"/>
    <lineage>
        <taxon>Bacteria</taxon>
        <taxon>Bacillati</taxon>
        <taxon>Cyanobacteriota</taxon>
        <taxon>Cyanophyceae</taxon>
        <taxon>Oscillatoriophycideae</taxon>
        <taxon>Oscillatoriales</taxon>
        <taxon>Microcoleaceae</taxon>
        <taxon>Planktothrix</taxon>
    </lineage>
</organism>
<evidence type="ECO:0000259" key="16">
    <source>
        <dbReference type="Pfam" id="PF10531"/>
    </source>
</evidence>
<evidence type="ECO:0000256" key="9">
    <source>
        <dbReference type="ARBA" id="ARBA00023065"/>
    </source>
</evidence>
<proteinExistence type="inferred from homology"/>
<comment type="similarity">
    <text evidence="2">Belongs to the BexD/CtrA/VexA family.</text>
</comment>
<evidence type="ECO:0000256" key="7">
    <source>
        <dbReference type="ARBA" id="ARBA00022729"/>
    </source>
</evidence>
<feature type="domain" description="Soluble ligand binding" evidence="16">
    <location>
        <begin position="259"/>
        <end position="313"/>
    </location>
</feature>
<keyword evidence="4" id="KW-1134">Transmembrane beta strand</keyword>
<dbReference type="Proteomes" id="UP000184550">
    <property type="component" value="Unassembled WGS sequence"/>
</dbReference>
<dbReference type="Pfam" id="PF10531">
    <property type="entry name" value="SLBB"/>
    <property type="match status" value="2"/>
</dbReference>
<dbReference type="GO" id="GO:0006811">
    <property type="term" value="P:monoatomic ion transport"/>
    <property type="evidence" value="ECO:0007669"/>
    <property type="project" value="UniProtKB-KW"/>
</dbReference>
<evidence type="ECO:0000259" key="17">
    <source>
        <dbReference type="Pfam" id="PF22461"/>
    </source>
</evidence>
<dbReference type="GO" id="GO:0015159">
    <property type="term" value="F:polysaccharide transmembrane transporter activity"/>
    <property type="evidence" value="ECO:0007669"/>
    <property type="project" value="InterPro"/>
</dbReference>
<comment type="subcellular location">
    <subcellularLocation>
        <location evidence="1">Cell outer membrane</location>
        <topology evidence="1">Multi-pass membrane protein</topology>
    </subcellularLocation>
</comment>
<evidence type="ECO:0000313" key="19">
    <source>
        <dbReference type="Proteomes" id="UP000184550"/>
    </source>
</evidence>
<dbReference type="EMBL" id="CZCU02000124">
    <property type="protein sequence ID" value="VXD15816.1"/>
    <property type="molecule type" value="Genomic_DNA"/>
</dbReference>
<dbReference type="Gene3D" id="3.10.560.10">
    <property type="entry name" value="Outer membrane lipoprotein wza domain like"/>
    <property type="match status" value="3"/>
</dbReference>
<reference evidence="18" key="1">
    <citation type="submission" date="2019-10" db="EMBL/GenBank/DDBJ databases">
        <authorList>
            <consortium name="Genoscope - CEA"/>
            <person name="William W."/>
        </authorList>
    </citation>
    <scope>NUCLEOTIDE SEQUENCE [LARGE SCALE GENOMIC DNA]</scope>
    <source>
        <strain evidence="18">BBR_PRJEB10992</strain>
    </source>
</reference>
<keyword evidence="8" id="KW-0625">Polysaccharide transport</keyword>
<dbReference type="InterPro" id="IPR003715">
    <property type="entry name" value="Poly_export_N"/>
</dbReference>
<keyword evidence="9" id="KW-0406">Ion transport</keyword>
<dbReference type="GO" id="GO:0009279">
    <property type="term" value="C:cell outer membrane"/>
    <property type="evidence" value="ECO:0007669"/>
    <property type="project" value="UniProtKB-SubCell"/>
</dbReference>
<dbReference type="PANTHER" id="PTHR33619">
    <property type="entry name" value="POLYSACCHARIDE EXPORT PROTEIN GFCE-RELATED"/>
    <property type="match status" value="1"/>
</dbReference>
<evidence type="ECO:0000256" key="4">
    <source>
        <dbReference type="ARBA" id="ARBA00022452"/>
    </source>
</evidence>
<keyword evidence="3" id="KW-0813">Transport</keyword>
<protein>
    <submittedName>
        <fullName evidence="18">Polysaccharide export protein</fullName>
    </submittedName>
</protein>
<keyword evidence="11" id="KW-0472">Membrane</keyword>
<evidence type="ECO:0000256" key="6">
    <source>
        <dbReference type="ARBA" id="ARBA00022692"/>
    </source>
</evidence>
<evidence type="ECO:0000313" key="18">
    <source>
        <dbReference type="EMBL" id="VXD15816.1"/>
    </source>
</evidence>
<name>A0A7Z9BRM8_9CYAN</name>
<dbReference type="InterPro" id="IPR049712">
    <property type="entry name" value="Poly_export"/>
</dbReference>
<evidence type="ECO:0000259" key="15">
    <source>
        <dbReference type="Pfam" id="PF02563"/>
    </source>
</evidence>
<keyword evidence="19" id="KW-1185">Reference proteome</keyword>
<dbReference type="GO" id="GO:0046930">
    <property type="term" value="C:pore complex"/>
    <property type="evidence" value="ECO:0007669"/>
    <property type="project" value="UniProtKB-KW"/>
</dbReference>
<evidence type="ECO:0000256" key="13">
    <source>
        <dbReference type="ARBA" id="ARBA00023237"/>
    </source>
</evidence>
<accession>A0A7Z9BRM8</accession>
<keyword evidence="13" id="KW-0998">Cell outer membrane</keyword>
<sequence length="490" mass="53042">MKTDDSLSILKTLTLQVVAILMFTEIVTDNIQSADAQLLLPNRRLTSSSPQVSPLTLPVEAYTLGTGDLLRVDVLDVPEYSGEYLVLSDGTIGLPLIGNIAVTGLTVLQLAEIIATKYQPYVQQPITTVTIIAPRPMTIAVSGEVNHPGTYTLSLSVPSAAARQFQFYKVTQLLQQAGGITQSADISRVKIERNNPQKQSIIVNLRQLIETGDLSQDLVLRDGDRINVPQAETLDALNIRQLNSASFASPKIDPFPVIVVGEVFNPGTHLVGEKATETGQPPTVTAAIKLAGGITPLANIREIQLRRLTQSSEEQIVNINLWELLRTGDVKQDMTLQPGDSILIPKATAINPTEVGALGKASFSPHTIKVSVVGEVKNPGTLEIPLDTTLNEAILVAGGFNLIRARQNQVKLLRLNPDGTVSQRNLKVNWTEGVNEALNPILQQNDVIIVGRSAVTRTGDSLEEAFRPLQSFTDLLSVMNTITRLFLNGN</sequence>
<evidence type="ECO:0000256" key="5">
    <source>
        <dbReference type="ARBA" id="ARBA00022597"/>
    </source>
</evidence>
<evidence type="ECO:0000256" key="11">
    <source>
        <dbReference type="ARBA" id="ARBA00023136"/>
    </source>
</evidence>
<dbReference type="GO" id="GO:0015288">
    <property type="term" value="F:porin activity"/>
    <property type="evidence" value="ECO:0007669"/>
    <property type="project" value="UniProtKB-KW"/>
</dbReference>
<evidence type="ECO:0000256" key="14">
    <source>
        <dbReference type="ARBA" id="ARBA00023288"/>
    </source>
</evidence>
<dbReference type="Pfam" id="PF22461">
    <property type="entry name" value="SLBB_2"/>
    <property type="match status" value="1"/>
</dbReference>
<evidence type="ECO:0000256" key="12">
    <source>
        <dbReference type="ARBA" id="ARBA00023139"/>
    </source>
</evidence>
<dbReference type="AlphaFoldDB" id="A0A7Z9BRM8"/>
<gene>
    <name evidence="18" type="ORF">PL8927_50243</name>
</gene>
<evidence type="ECO:0000256" key="3">
    <source>
        <dbReference type="ARBA" id="ARBA00022448"/>
    </source>
</evidence>
<dbReference type="Pfam" id="PF02563">
    <property type="entry name" value="Poly_export"/>
    <property type="match status" value="1"/>
</dbReference>
<dbReference type="RefSeq" id="WP_231505877.1">
    <property type="nucleotide sequence ID" value="NZ_LR734824.1"/>
</dbReference>
<feature type="domain" description="Polysaccharide export protein N-terminal" evidence="15">
    <location>
        <begin position="60"/>
        <end position="131"/>
    </location>
</feature>
<evidence type="ECO:0000256" key="10">
    <source>
        <dbReference type="ARBA" id="ARBA00023114"/>
    </source>
</evidence>
<keyword evidence="5" id="KW-0762">Sugar transport</keyword>
<keyword evidence="12" id="KW-0564">Palmitate</keyword>
<evidence type="ECO:0000256" key="2">
    <source>
        <dbReference type="ARBA" id="ARBA00009450"/>
    </source>
</evidence>
<dbReference type="InterPro" id="IPR019554">
    <property type="entry name" value="Soluble_ligand-bd"/>
</dbReference>
<keyword evidence="10" id="KW-0626">Porin</keyword>
<keyword evidence="14" id="KW-0449">Lipoprotein</keyword>
<comment type="caution">
    <text evidence="18">The sequence shown here is derived from an EMBL/GenBank/DDBJ whole genome shotgun (WGS) entry which is preliminary data.</text>
</comment>